<reference evidence="1" key="1">
    <citation type="submission" date="2020-12" db="EMBL/GenBank/DDBJ databases">
        <title>Comparative genomic insights into the epidemiology and virulence of plant pathogenic Pseudomonads from Turkey.</title>
        <authorList>
            <person name="Dillon M."/>
            <person name="Ruiz-Bedoya T."/>
            <person name="Bendalovic-Torma C."/>
            <person name="Guttman K.M."/>
            <person name="Kwak H."/>
            <person name="Middleton M.A."/>
            <person name="Wang P.W."/>
            <person name="Horuz S."/>
            <person name="Aysan Y."/>
            <person name="Guttman D.S."/>
        </authorList>
    </citation>
    <scope>NUCLEOTIDE SEQUENCE</scope>
    <source>
        <strain evidence="1">S5_IA_3a</strain>
    </source>
</reference>
<dbReference type="AlphaFoldDB" id="A0A8I1JDL5"/>
<dbReference type="Proteomes" id="UP000645865">
    <property type="component" value="Unassembled WGS sequence"/>
</dbReference>
<proteinExistence type="predicted"/>
<evidence type="ECO:0000313" key="1">
    <source>
        <dbReference type="EMBL" id="MBI6625532.1"/>
    </source>
</evidence>
<gene>
    <name evidence="1" type="ORF">YA0853_17920</name>
</gene>
<evidence type="ECO:0000313" key="2">
    <source>
        <dbReference type="Proteomes" id="UP000645865"/>
    </source>
</evidence>
<sequence length="66" mass="7399">MPATERPLSRPPSPCQRCSHLGGALGSQLLTHMLRERWLMRTLDTRALTVTPRGRKRLAAVFDISS</sequence>
<comment type="caution">
    <text evidence="1">The sequence shown here is derived from an EMBL/GenBank/DDBJ whole genome shotgun (WGS) entry which is preliminary data.</text>
</comment>
<organism evidence="1 2">
    <name type="scientific">Pseudomonas rhodesiae</name>
    <dbReference type="NCBI Taxonomy" id="76760"/>
    <lineage>
        <taxon>Bacteria</taxon>
        <taxon>Pseudomonadati</taxon>
        <taxon>Pseudomonadota</taxon>
        <taxon>Gammaproteobacteria</taxon>
        <taxon>Pseudomonadales</taxon>
        <taxon>Pseudomonadaceae</taxon>
        <taxon>Pseudomonas</taxon>
    </lineage>
</organism>
<accession>A0A8I1JDL5</accession>
<name>A0A8I1JDL5_9PSED</name>
<dbReference type="EMBL" id="JAEILH010000027">
    <property type="protein sequence ID" value="MBI6625532.1"/>
    <property type="molecule type" value="Genomic_DNA"/>
</dbReference>
<dbReference type="RefSeq" id="WP_169903167.1">
    <property type="nucleotide sequence ID" value="NZ_JAAQXE010000007.1"/>
</dbReference>
<evidence type="ECO:0008006" key="3">
    <source>
        <dbReference type="Google" id="ProtNLM"/>
    </source>
</evidence>
<protein>
    <recommendedName>
        <fullName evidence="3">ArsR family transcriptional regulator</fullName>
    </recommendedName>
</protein>